<name>A0A5P2C7P8_STRVZ</name>
<dbReference type="EMBL" id="CP029192">
    <property type="protein sequence ID" value="QES38593.1"/>
    <property type="molecule type" value="Genomic_DNA"/>
</dbReference>
<sequence>MVLRARPGRDEDERAVVRRLSRARKAPRDVVMRARIVEWSWSGLRVPAIAAELDCSQRTVRCWLHRFNRSGLPGLDDLGGQGRKRRITEEERSRIIALVKGVPPGRLRWEPVGELWAFDEEGPSEWTLDSLAAGARAEGIEVGRSQVRRILLAEGVRWRRTRSWTRSKDPDFVPKGQGSSASTPTRPTVRR</sequence>
<proteinExistence type="predicted"/>
<organism evidence="2 3">
    <name type="scientific">Streptomyces venezuelae</name>
    <dbReference type="NCBI Taxonomy" id="54571"/>
    <lineage>
        <taxon>Bacteria</taxon>
        <taxon>Bacillati</taxon>
        <taxon>Actinomycetota</taxon>
        <taxon>Actinomycetes</taxon>
        <taxon>Kitasatosporales</taxon>
        <taxon>Streptomycetaceae</taxon>
        <taxon>Streptomyces</taxon>
    </lineage>
</organism>
<evidence type="ECO:0000256" key="1">
    <source>
        <dbReference type="SAM" id="MobiDB-lite"/>
    </source>
</evidence>
<evidence type="ECO:0000313" key="2">
    <source>
        <dbReference type="EMBL" id="QES38593.1"/>
    </source>
</evidence>
<dbReference type="SUPFAM" id="SSF46689">
    <property type="entry name" value="Homeodomain-like"/>
    <property type="match status" value="1"/>
</dbReference>
<gene>
    <name evidence="2" type="ORF">DEJ48_38930</name>
</gene>
<feature type="region of interest" description="Disordered" evidence="1">
    <location>
        <begin position="166"/>
        <end position="191"/>
    </location>
</feature>
<dbReference type="Proteomes" id="UP000322927">
    <property type="component" value="Chromosome"/>
</dbReference>
<dbReference type="AlphaFoldDB" id="A0A5P2C7P8"/>
<accession>A0A5P2C7P8</accession>
<dbReference type="OrthoDB" id="2375382at2"/>
<evidence type="ECO:0000313" key="3">
    <source>
        <dbReference type="Proteomes" id="UP000322927"/>
    </source>
</evidence>
<dbReference type="Pfam" id="PF13565">
    <property type="entry name" value="HTH_32"/>
    <property type="match status" value="1"/>
</dbReference>
<protein>
    <submittedName>
        <fullName evidence="2">Transposase</fullName>
    </submittedName>
</protein>
<dbReference type="InterPro" id="IPR009057">
    <property type="entry name" value="Homeodomain-like_sf"/>
</dbReference>
<feature type="compositionally biased region" description="Polar residues" evidence="1">
    <location>
        <begin position="177"/>
        <end position="191"/>
    </location>
</feature>
<reference evidence="2 3" key="1">
    <citation type="submission" date="2018-05" db="EMBL/GenBank/DDBJ databases">
        <title>Streptomyces venezuelae.</title>
        <authorList>
            <person name="Kim W."/>
            <person name="Lee N."/>
            <person name="Cho B.-K."/>
        </authorList>
    </citation>
    <scope>NUCLEOTIDE SEQUENCE [LARGE SCALE GENOMIC DNA]</scope>
    <source>
        <strain evidence="2 3">ATCC 14584</strain>
    </source>
</reference>